<evidence type="ECO:0000313" key="2">
    <source>
        <dbReference type="EMBL" id="HHF99026.1"/>
    </source>
</evidence>
<dbReference type="Gene3D" id="3.40.50.150">
    <property type="entry name" value="Vaccinia Virus protein VP39"/>
    <property type="match status" value="1"/>
</dbReference>
<evidence type="ECO:0000259" key="1">
    <source>
        <dbReference type="Pfam" id="PF08241"/>
    </source>
</evidence>
<feature type="domain" description="Methyltransferase type 11" evidence="1">
    <location>
        <begin position="45"/>
        <end position="130"/>
    </location>
</feature>
<keyword evidence="2" id="KW-0808">Transferase</keyword>
<dbReference type="PANTHER" id="PTHR42912">
    <property type="entry name" value="METHYLTRANSFERASE"/>
    <property type="match status" value="1"/>
</dbReference>
<dbReference type="InterPro" id="IPR013216">
    <property type="entry name" value="Methyltransf_11"/>
</dbReference>
<comment type="caution">
    <text evidence="2">The sequence shown here is derived from an EMBL/GenBank/DDBJ whole genome shotgun (WGS) entry which is preliminary data.</text>
</comment>
<dbReference type="GO" id="GO:0032259">
    <property type="term" value="P:methylation"/>
    <property type="evidence" value="ECO:0007669"/>
    <property type="project" value="UniProtKB-KW"/>
</dbReference>
<dbReference type="Proteomes" id="UP000886070">
    <property type="component" value="Unassembled WGS sequence"/>
</dbReference>
<organism evidence="2">
    <name type="scientific">Aerophobetes bacterium</name>
    <dbReference type="NCBI Taxonomy" id="2030807"/>
    <lineage>
        <taxon>Bacteria</taxon>
        <taxon>Candidatus Aerophobota</taxon>
    </lineage>
</organism>
<dbReference type="CDD" id="cd02440">
    <property type="entry name" value="AdoMet_MTases"/>
    <property type="match status" value="1"/>
</dbReference>
<dbReference type="InterPro" id="IPR029063">
    <property type="entry name" value="SAM-dependent_MTases_sf"/>
</dbReference>
<keyword evidence="2" id="KW-0489">Methyltransferase</keyword>
<dbReference type="GO" id="GO:0008757">
    <property type="term" value="F:S-adenosylmethionine-dependent methyltransferase activity"/>
    <property type="evidence" value="ECO:0007669"/>
    <property type="project" value="InterPro"/>
</dbReference>
<dbReference type="AlphaFoldDB" id="A0A7V5I0I0"/>
<proteinExistence type="predicted"/>
<sequence>MSWEVFDKMYERYEEWFDSFPGKGIFEVEVKCVKESLKEVPKPWLEIGVGTGRFAEKAGIDFGIDPSEKMLNKAIKRKIKVIKANAENLPFPSNIFGGIAIIVTLCFLDNPSRALKECFRVLKNKGKIVLGIVPRESKWGEFYLKKKKEGHPFYSIAHFYTVREAVSLSEKVGFKLENIFSTLFEQPENCQDIKPYPPLPEYTKNAGFVCIKLEKPG</sequence>
<dbReference type="PANTHER" id="PTHR42912:SF80">
    <property type="entry name" value="METHYLTRANSFERASE DOMAIN-CONTAINING PROTEIN"/>
    <property type="match status" value="1"/>
</dbReference>
<dbReference type="SUPFAM" id="SSF53335">
    <property type="entry name" value="S-adenosyl-L-methionine-dependent methyltransferases"/>
    <property type="match status" value="1"/>
</dbReference>
<reference evidence="2" key="1">
    <citation type="journal article" date="2020" name="mSystems">
        <title>Genome- and Community-Level Interaction Insights into Carbon Utilization and Element Cycling Functions of Hydrothermarchaeota in Hydrothermal Sediment.</title>
        <authorList>
            <person name="Zhou Z."/>
            <person name="Liu Y."/>
            <person name="Xu W."/>
            <person name="Pan J."/>
            <person name="Luo Z.H."/>
            <person name="Li M."/>
        </authorList>
    </citation>
    <scope>NUCLEOTIDE SEQUENCE [LARGE SCALE GENOMIC DNA]</scope>
    <source>
        <strain evidence="2">HyVt-92</strain>
    </source>
</reference>
<accession>A0A7V5I0I0</accession>
<dbReference type="Pfam" id="PF08241">
    <property type="entry name" value="Methyltransf_11"/>
    <property type="match status" value="1"/>
</dbReference>
<protein>
    <submittedName>
        <fullName evidence="2">Class I SAM-dependent methyltransferase</fullName>
    </submittedName>
</protein>
<gene>
    <name evidence="2" type="ORF">ENL39_06035</name>
</gene>
<name>A0A7V5I0I0_UNCAE</name>
<dbReference type="EMBL" id="DRTT01000164">
    <property type="protein sequence ID" value="HHF99026.1"/>
    <property type="molecule type" value="Genomic_DNA"/>
</dbReference>
<dbReference type="InterPro" id="IPR050508">
    <property type="entry name" value="Methyltransf_Superfamily"/>
</dbReference>